<proteinExistence type="inferred from homology"/>
<comment type="pathway">
    <text evidence="3">Carbohydrate biosynthesis; gluconeogenesis.</text>
</comment>
<dbReference type="GO" id="GO:0046166">
    <property type="term" value="P:glyceraldehyde-3-phosphate biosynthetic process"/>
    <property type="evidence" value="ECO:0007669"/>
    <property type="project" value="TreeGrafter"/>
</dbReference>
<dbReference type="CDD" id="cd00311">
    <property type="entry name" value="TIM"/>
    <property type="match status" value="1"/>
</dbReference>
<protein>
    <recommendedName>
        <fullName evidence="3">Triosephosphate isomerase</fullName>
        <ecNumber evidence="3">5.3.1.1</ecNumber>
    </recommendedName>
</protein>
<dbReference type="UniPathway" id="UPA00109">
    <property type="reaction ID" value="UER00189"/>
</dbReference>
<dbReference type="PROSITE" id="PS51440">
    <property type="entry name" value="TIM_2"/>
    <property type="match status" value="1"/>
</dbReference>
<dbReference type="InterPro" id="IPR000652">
    <property type="entry name" value="Triosephosphate_isomerase"/>
</dbReference>
<comment type="subunit">
    <text evidence="3">Homodimer.</text>
</comment>
<keyword evidence="3" id="KW-0324">Glycolysis</keyword>
<keyword evidence="3" id="KW-0312">Gluconeogenesis</keyword>
<dbReference type="GO" id="GO:0019563">
    <property type="term" value="P:glycerol catabolic process"/>
    <property type="evidence" value="ECO:0007669"/>
    <property type="project" value="TreeGrafter"/>
</dbReference>
<dbReference type="GO" id="GO:0006094">
    <property type="term" value="P:gluconeogenesis"/>
    <property type="evidence" value="ECO:0007669"/>
    <property type="project" value="UniProtKB-UniPathway"/>
</dbReference>
<comment type="subcellular location">
    <subcellularLocation>
        <location evidence="3">Cytoplasm</location>
    </subcellularLocation>
</comment>
<comment type="similarity">
    <text evidence="1 3">Belongs to the triosephosphate isomerase family.</text>
</comment>
<evidence type="ECO:0000313" key="4">
    <source>
        <dbReference type="EMBL" id="KKP70075.1"/>
    </source>
</evidence>
<gene>
    <name evidence="4" type="ORF">UR68_C0046G0003</name>
</gene>
<evidence type="ECO:0000313" key="5">
    <source>
        <dbReference type="Proteomes" id="UP000034457"/>
    </source>
</evidence>
<organism evidence="4 5">
    <name type="scientific">Candidatus Roizmanbacteria bacterium GW2011_GWA2_35_19</name>
    <dbReference type="NCBI Taxonomy" id="1618478"/>
    <lineage>
        <taxon>Bacteria</taxon>
        <taxon>Candidatus Roizmaniibacteriota</taxon>
    </lineage>
</organism>
<dbReference type="SUPFAM" id="SSF51351">
    <property type="entry name" value="Triosephosphate isomerase (TIM)"/>
    <property type="match status" value="1"/>
</dbReference>
<sequence length="177" mass="19408">MIISAQNFDSVDADPKKTSQITPKMIGEFVDYVILGHSEVRNFDKASRKYLGDTPEIINTKNKLAQDEGLETIVCISDIAGELESFYTANPDYSGIIAYEPISNVGTGVNLPAKDANKKAKEILKKFKNAKVIYGGSVKGENARDYFIQPYLSGVLVGNGSSDPEFFSKIINAFPKE</sequence>
<dbReference type="Gene3D" id="3.20.20.70">
    <property type="entry name" value="Aldolase class I"/>
    <property type="match status" value="1"/>
</dbReference>
<keyword evidence="2 3" id="KW-0413">Isomerase</keyword>
<evidence type="ECO:0000256" key="3">
    <source>
        <dbReference type="RuleBase" id="RU363013"/>
    </source>
</evidence>
<reference evidence="4 5" key="1">
    <citation type="journal article" date="2015" name="Nature">
        <title>rRNA introns, odd ribosomes, and small enigmatic genomes across a large radiation of phyla.</title>
        <authorList>
            <person name="Brown C.T."/>
            <person name="Hug L.A."/>
            <person name="Thomas B.C."/>
            <person name="Sharon I."/>
            <person name="Castelle C.J."/>
            <person name="Singh A."/>
            <person name="Wilkins M.J."/>
            <person name="Williams K.H."/>
            <person name="Banfield J.F."/>
        </authorList>
    </citation>
    <scope>NUCLEOTIDE SEQUENCE [LARGE SCALE GENOMIC DNA]</scope>
</reference>
<dbReference type="GO" id="GO:0005829">
    <property type="term" value="C:cytosol"/>
    <property type="evidence" value="ECO:0007669"/>
    <property type="project" value="TreeGrafter"/>
</dbReference>
<dbReference type="Proteomes" id="UP000034457">
    <property type="component" value="Unassembled WGS sequence"/>
</dbReference>
<comment type="catalytic activity">
    <reaction evidence="3">
        <text>D-glyceraldehyde 3-phosphate = dihydroxyacetone phosphate</text>
        <dbReference type="Rhea" id="RHEA:18585"/>
        <dbReference type="ChEBI" id="CHEBI:57642"/>
        <dbReference type="ChEBI" id="CHEBI:59776"/>
        <dbReference type="EC" id="5.3.1.1"/>
    </reaction>
</comment>
<evidence type="ECO:0000256" key="1">
    <source>
        <dbReference type="ARBA" id="ARBA00007422"/>
    </source>
</evidence>
<dbReference type="InterPro" id="IPR013785">
    <property type="entry name" value="Aldolase_TIM"/>
</dbReference>
<name>A0A0G0E3Z9_9BACT</name>
<dbReference type="EMBL" id="LBQC01000046">
    <property type="protein sequence ID" value="KKP70075.1"/>
    <property type="molecule type" value="Genomic_DNA"/>
</dbReference>
<dbReference type="STRING" id="1618478.UR68_C0046G0003"/>
<dbReference type="GO" id="GO:0004807">
    <property type="term" value="F:triose-phosphate isomerase activity"/>
    <property type="evidence" value="ECO:0007669"/>
    <property type="project" value="UniProtKB-EC"/>
</dbReference>
<comment type="pathway">
    <text evidence="3">Carbohydrate degradation; glycolysis; D-glyceraldehyde 3-phosphate from glycerone phosphate: step 1/1.</text>
</comment>
<dbReference type="GO" id="GO:0006096">
    <property type="term" value="P:glycolytic process"/>
    <property type="evidence" value="ECO:0007669"/>
    <property type="project" value="UniProtKB-UniPathway"/>
</dbReference>
<dbReference type="PANTHER" id="PTHR21139:SF42">
    <property type="entry name" value="TRIOSEPHOSPHATE ISOMERASE"/>
    <property type="match status" value="1"/>
</dbReference>
<comment type="caution">
    <text evidence="4">The sequence shown here is derived from an EMBL/GenBank/DDBJ whole genome shotgun (WGS) entry which is preliminary data.</text>
</comment>
<dbReference type="PATRIC" id="fig|1618478.3.peg.1179"/>
<evidence type="ECO:0000256" key="2">
    <source>
        <dbReference type="ARBA" id="ARBA00023235"/>
    </source>
</evidence>
<dbReference type="UniPathway" id="UPA00138"/>
<dbReference type="Pfam" id="PF00121">
    <property type="entry name" value="TIM"/>
    <property type="match status" value="1"/>
</dbReference>
<dbReference type="EC" id="5.3.1.1" evidence="3"/>
<keyword evidence="3" id="KW-0963">Cytoplasm</keyword>
<dbReference type="AlphaFoldDB" id="A0A0G0E3Z9"/>
<dbReference type="PANTHER" id="PTHR21139">
    <property type="entry name" value="TRIOSEPHOSPHATE ISOMERASE"/>
    <property type="match status" value="1"/>
</dbReference>
<accession>A0A0G0E3Z9</accession>
<dbReference type="InterPro" id="IPR035990">
    <property type="entry name" value="TIM_sf"/>
</dbReference>